<dbReference type="Gene3D" id="3.30.160.250">
    <property type="match status" value="1"/>
</dbReference>
<dbReference type="SUPFAM" id="SSF143100">
    <property type="entry name" value="TTHA1013/TTHA0281-like"/>
    <property type="match status" value="1"/>
</dbReference>
<comment type="caution">
    <text evidence="1">The sequence shown here is derived from an EMBL/GenBank/DDBJ whole genome shotgun (WGS) entry which is preliminary data.</text>
</comment>
<dbReference type="AlphaFoldDB" id="A0A0F9KLC2"/>
<organism evidence="1">
    <name type="scientific">marine sediment metagenome</name>
    <dbReference type="NCBI Taxonomy" id="412755"/>
    <lineage>
        <taxon>unclassified sequences</taxon>
        <taxon>metagenomes</taxon>
        <taxon>ecological metagenomes</taxon>
    </lineage>
</organism>
<dbReference type="EMBL" id="LAZR01014762">
    <property type="protein sequence ID" value="KKM16060.1"/>
    <property type="molecule type" value="Genomic_DNA"/>
</dbReference>
<accession>A0A0F9KLC2</accession>
<dbReference type="InterPro" id="IPR035069">
    <property type="entry name" value="TTHA1013/TTHA0281-like"/>
</dbReference>
<reference evidence="1" key="1">
    <citation type="journal article" date="2015" name="Nature">
        <title>Complex archaea that bridge the gap between prokaryotes and eukaryotes.</title>
        <authorList>
            <person name="Spang A."/>
            <person name="Saw J.H."/>
            <person name="Jorgensen S.L."/>
            <person name="Zaremba-Niedzwiedzka K."/>
            <person name="Martijn J."/>
            <person name="Lind A.E."/>
            <person name="van Eijk R."/>
            <person name="Schleper C."/>
            <person name="Guy L."/>
            <person name="Ettema T.J."/>
        </authorList>
    </citation>
    <scope>NUCLEOTIDE SEQUENCE</scope>
</reference>
<evidence type="ECO:0000313" key="1">
    <source>
        <dbReference type="EMBL" id="KKM16060.1"/>
    </source>
</evidence>
<name>A0A0F9KLC2_9ZZZZ</name>
<gene>
    <name evidence="1" type="ORF">LCGC14_1689700</name>
</gene>
<proteinExistence type="predicted"/>
<protein>
    <submittedName>
        <fullName evidence="1">Uncharacterized protein</fullName>
    </submittedName>
</protein>
<sequence length="137" mass="14713">MCGKSRRSEGAAPSVDRAFARKIAAEANKLAGQYQIVLVFEDDEWFGHGLELPMVYGDGKTPQACVASTRKAMTASVATMLESGQRPPVPARRGIRSEQVNVRLTPAEKAFLTTSAQAQGFRGLSDFLRASAIALAK</sequence>